<proteinExistence type="predicted"/>
<keyword evidence="2" id="KW-1185">Reference proteome</keyword>
<sequence>MANLHSLVLSYTARLNEMIWICEKQEYRAKLRYKGGLLTATIVTFIPGNVRIIQVTCNPSDKLPKLIFTLRAIYNFGKDNYDKSTAYDVMKWILSPPEAPPAKELAMRGKK</sequence>
<evidence type="ECO:0000313" key="1">
    <source>
        <dbReference type="EMBL" id="KJF61017.1"/>
    </source>
</evidence>
<dbReference type="VEuPathDB" id="FungiDB:CIMG_04666"/>
<reference evidence="2" key="1">
    <citation type="journal article" date="2009" name="Genome Res.">
        <title>Comparative genomic analyses of the human fungal pathogens Coccidioides and their relatives.</title>
        <authorList>
            <person name="Sharpton T.J."/>
            <person name="Stajich J.E."/>
            <person name="Rounsley S.D."/>
            <person name="Gardner M.J."/>
            <person name="Wortman J.R."/>
            <person name="Jordar V.S."/>
            <person name="Maiti R."/>
            <person name="Kodira C.D."/>
            <person name="Neafsey D.E."/>
            <person name="Zeng Q."/>
            <person name="Hung C.-Y."/>
            <person name="McMahan C."/>
            <person name="Muszewska A."/>
            <person name="Grynberg M."/>
            <person name="Mandel M.A."/>
            <person name="Kellner E.M."/>
            <person name="Barker B.M."/>
            <person name="Galgiani J.N."/>
            <person name="Orbach M.J."/>
            <person name="Kirkland T.N."/>
            <person name="Cole G.T."/>
            <person name="Henn M.R."/>
            <person name="Birren B.W."/>
            <person name="Taylor J.W."/>
        </authorList>
    </citation>
    <scope>NUCLEOTIDE SEQUENCE [LARGE SCALE GENOMIC DNA]</scope>
    <source>
        <strain evidence="2">RS</strain>
    </source>
</reference>
<protein>
    <submittedName>
        <fullName evidence="1">Uncharacterized protein</fullName>
    </submittedName>
</protein>
<dbReference type="Proteomes" id="UP000001261">
    <property type="component" value="Unassembled WGS sequence"/>
</dbReference>
<dbReference type="EMBL" id="GG704914">
    <property type="protein sequence ID" value="KJF61017.1"/>
    <property type="molecule type" value="Genomic_DNA"/>
</dbReference>
<dbReference type="AlphaFoldDB" id="A0A0D8JUN7"/>
<organism evidence="1 2">
    <name type="scientific">Coccidioides immitis (strain RS)</name>
    <name type="common">Valley fever fungus</name>
    <dbReference type="NCBI Taxonomy" id="246410"/>
    <lineage>
        <taxon>Eukaryota</taxon>
        <taxon>Fungi</taxon>
        <taxon>Dikarya</taxon>
        <taxon>Ascomycota</taxon>
        <taxon>Pezizomycotina</taxon>
        <taxon>Eurotiomycetes</taxon>
        <taxon>Eurotiomycetidae</taxon>
        <taxon>Onygenales</taxon>
        <taxon>Onygenaceae</taxon>
        <taxon>Coccidioides</taxon>
    </lineage>
</organism>
<dbReference type="KEGG" id="cim:CIMG_04666"/>
<dbReference type="RefSeq" id="XP_012213815.1">
    <property type="nucleotide sequence ID" value="XM_012358392.1"/>
</dbReference>
<name>A0A0D8JUN7_COCIM</name>
<gene>
    <name evidence="1" type="ORF">CIMG_04666</name>
</gene>
<dbReference type="InParanoid" id="A0A0D8JUN7"/>
<dbReference type="OMA" id="NEMIWIC"/>
<evidence type="ECO:0000313" key="2">
    <source>
        <dbReference type="Proteomes" id="UP000001261"/>
    </source>
</evidence>
<dbReference type="OrthoDB" id="4204806at2759"/>
<dbReference type="GeneID" id="4563085"/>
<accession>A0A0D8JUN7</accession>
<reference evidence="2" key="2">
    <citation type="journal article" date="2010" name="Genome Res.">
        <title>Population genomic sequencing of Coccidioides fungi reveals recent hybridization and transposon control.</title>
        <authorList>
            <person name="Neafsey D.E."/>
            <person name="Barker B.M."/>
            <person name="Sharpton T.J."/>
            <person name="Stajich J.E."/>
            <person name="Park D.J."/>
            <person name="Whiston E."/>
            <person name="Hung C.-Y."/>
            <person name="McMahan C."/>
            <person name="White J."/>
            <person name="Sykes S."/>
            <person name="Heiman D."/>
            <person name="Young S."/>
            <person name="Zeng Q."/>
            <person name="Abouelleil A."/>
            <person name="Aftuck L."/>
            <person name="Bessette D."/>
            <person name="Brown A."/>
            <person name="FitzGerald M."/>
            <person name="Lui A."/>
            <person name="Macdonald J.P."/>
            <person name="Priest M."/>
            <person name="Orbach M.J."/>
            <person name="Galgiani J.N."/>
            <person name="Kirkland T.N."/>
            <person name="Cole G.T."/>
            <person name="Birren B.W."/>
            <person name="Henn M.R."/>
            <person name="Taylor J.W."/>
            <person name="Rounsley S.D."/>
        </authorList>
    </citation>
    <scope>GENOME REANNOTATION</scope>
    <source>
        <strain evidence="2">RS</strain>
    </source>
</reference>